<dbReference type="Gene3D" id="3.40.50.150">
    <property type="entry name" value="Vaccinia Virus protein VP39"/>
    <property type="match status" value="1"/>
</dbReference>
<feature type="domain" description="Tellurite resistance methyltransferase TehB-like" evidence="2">
    <location>
        <begin position="15"/>
        <end position="186"/>
    </location>
</feature>
<gene>
    <name evidence="3" type="ORF">A2W41_00070</name>
</gene>
<dbReference type="AlphaFoldDB" id="A0A1G2G196"/>
<dbReference type="SUPFAM" id="SSF53335">
    <property type="entry name" value="S-adenosyl-L-methionine-dependent methyltransferases"/>
    <property type="match status" value="1"/>
</dbReference>
<accession>A0A1G2G196</accession>
<dbReference type="InterPro" id="IPR029063">
    <property type="entry name" value="SAM-dependent_MTases_sf"/>
</dbReference>
<dbReference type="InterPro" id="IPR015985">
    <property type="entry name" value="TehB-like_dom"/>
</dbReference>
<organism evidence="3 4">
    <name type="scientific">Candidatus Ryanbacteria bacterium RIFCSPHIGHO2_01_45_13</name>
    <dbReference type="NCBI Taxonomy" id="1802112"/>
    <lineage>
        <taxon>Bacteria</taxon>
        <taxon>Candidatus Ryaniibacteriota</taxon>
    </lineage>
</organism>
<dbReference type="PANTHER" id="PTHR43861">
    <property type="entry name" value="TRANS-ACONITATE 2-METHYLTRANSFERASE-RELATED"/>
    <property type="match status" value="1"/>
</dbReference>
<keyword evidence="1" id="KW-0808">Transferase</keyword>
<protein>
    <recommendedName>
        <fullName evidence="2">Tellurite resistance methyltransferase TehB-like domain-containing protein</fullName>
    </recommendedName>
</protein>
<comment type="caution">
    <text evidence="3">The sequence shown here is derived from an EMBL/GenBank/DDBJ whole genome shotgun (WGS) entry which is preliminary data.</text>
</comment>
<reference evidence="3 4" key="1">
    <citation type="journal article" date="2016" name="Nat. Commun.">
        <title>Thousands of microbial genomes shed light on interconnected biogeochemical processes in an aquifer system.</title>
        <authorList>
            <person name="Anantharaman K."/>
            <person name="Brown C.T."/>
            <person name="Hug L.A."/>
            <person name="Sharon I."/>
            <person name="Castelle C.J."/>
            <person name="Probst A.J."/>
            <person name="Thomas B.C."/>
            <person name="Singh A."/>
            <person name="Wilkins M.J."/>
            <person name="Karaoz U."/>
            <person name="Brodie E.L."/>
            <person name="Williams K.H."/>
            <person name="Hubbard S.S."/>
            <person name="Banfield J.F."/>
        </authorList>
    </citation>
    <scope>NUCLEOTIDE SEQUENCE [LARGE SCALE GENOMIC DNA]</scope>
</reference>
<sequence length="197" mass="22576">MDYNSIYKNKNLFGTEPHWLVRKILKYKKSGTVLDIGAGQGRNSLFLAKNGFEVTAIDTSAEGIKKIQESVARDGLSVETEIADINGFKFEKQYDVIVVLFALQHLIKDDVPVLLEKINGHTALYGLNVVAAFTTEGDFYKLQRNRKYFYPAPGQLKETYKDWNVLEWEEKQSTAFQKDKEGRQLKNLTSFLISQKR</sequence>
<evidence type="ECO:0000259" key="2">
    <source>
        <dbReference type="Pfam" id="PF03848"/>
    </source>
</evidence>
<dbReference type="GO" id="GO:0016740">
    <property type="term" value="F:transferase activity"/>
    <property type="evidence" value="ECO:0007669"/>
    <property type="project" value="UniProtKB-KW"/>
</dbReference>
<dbReference type="Proteomes" id="UP000176700">
    <property type="component" value="Unassembled WGS sequence"/>
</dbReference>
<evidence type="ECO:0000313" key="4">
    <source>
        <dbReference type="Proteomes" id="UP000176700"/>
    </source>
</evidence>
<evidence type="ECO:0000313" key="3">
    <source>
        <dbReference type="EMBL" id="OGZ44093.1"/>
    </source>
</evidence>
<name>A0A1G2G196_9BACT</name>
<evidence type="ECO:0000256" key="1">
    <source>
        <dbReference type="ARBA" id="ARBA00022679"/>
    </source>
</evidence>
<dbReference type="CDD" id="cd02440">
    <property type="entry name" value="AdoMet_MTases"/>
    <property type="match status" value="1"/>
</dbReference>
<dbReference type="EMBL" id="MHNI01000001">
    <property type="protein sequence ID" value="OGZ44093.1"/>
    <property type="molecule type" value="Genomic_DNA"/>
</dbReference>
<dbReference type="Pfam" id="PF03848">
    <property type="entry name" value="TehB"/>
    <property type="match status" value="1"/>
</dbReference>
<dbReference type="PANTHER" id="PTHR43861:SF3">
    <property type="entry name" value="PUTATIVE (AFU_ORTHOLOGUE AFUA_2G14390)-RELATED"/>
    <property type="match status" value="1"/>
</dbReference>
<proteinExistence type="predicted"/>